<evidence type="ECO:0000313" key="9">
    <source>
        <dbReference type="EMBL" id="QUC22859.1"/>
    </source>
</evidence>
<keyword evidence="10" id="KW-1185">Reference proteome</keyword>
<dbReference type="PROSITE" id="PS00436">
    <property type="entry name" value="PEROXIDASE_2"/>
    <property type="match status" value="1"/>
</dbReference>
<keyword evidence="4 7" id="KW-0560">Oxidoreductase</keyword>
<evidence type="ECO:0000256" key="4">
    <source>
        <dbReference type="ARBA" id="ARBA00023002"/>
    </source>
</evidence>
<dbReference type="EC" id="1.11.1.-" evidence="7"/>
<dbReference type="OrthoDB" id="5985073at2759"/>
<feature type="chain" id="PRO_5034542118" description="Peroxidase" evidence="7">
    <location>
        <begin position="18"/>
        <end position="534"/>
    </location>
</feature>
<protein>
    <recommendedName>
        <fullName evidence="7">Peroxidase</fullName>
        <ecNumber evidence="7">1.11.1.-</ecNumber>
    </recommendedName>
</protein>
<dbReference type="AlphaFoldDB" id="A0A8E5HX42"/>
<comment type="similarity">
    <text evidence="6">Belongs to the peroxidase family.</text>
</comment>
<reference evidence="9" key="1">
    <citation type="submission" date="2020-03" db="EMBL/GenBank/DDBJ databases">
        <title>A mixture of massive structural variations and highly conserved coding sequences in Ustilaginoidea virens genome.</title>
        <authorList>
            <person name="Zhang K."/>
            <person name="Zhao Z."/>
            <person name="Zhang Z."/>
            <person name="Li Y."/>
            <person name="Hsiang T."/>
            <person name="Sun W."/>
        </authorList>
    </citation>
    <scope>NUCLEOTIDE SEQUENCE</scope>
    <source>
        <strain evidence="9">UV-8b</strain>
    </source>
</reference>
<evidence type="ECO:0000256" key="6">
    <source>
        <dbReference type="RuleBase" id="RU004241"/>
    </source>
</evidence>
<evidence type="ECO:0000259" key="8">
    <source>
        <dbReference type="PROSITE" id="PS50873"/>
    </source>
</evidence>
<proteinExistence type="inferred from homology"/>
<keyword evidence="1 7" id="KW-0575">Peroxidase</keyword>
<sequence>MWALAISVLLYAAWAQAKYVWPAKSDFLEDMLAIQSGAVKFGFTDLVGSCDLGFNQPGRQSSAEWVRAAFHDAITHNKAKGTGGLDISIMFETERPENKGVAFNNTVNDMHSFFSPRASGSDLLALALVAAVAGCGGPRIQLRMGRIDASAAGPAGVPEPEHDLASTLAAFTNAGFSQEDMIAMVACGHTLGGVQSVDFPDITGGTPSNSHKVPFDRTAAAFDTAVVNEYLQGDGVNPLVFGHNQTTNSDKRIFAADGNATMSRLRDPQEFRSTCGTVFQRLIDTVPSTVQLSEPIDIVDVKPYIDKLELATTPNQLALAGKIRVRTTKGTGRDADSLQVSLRLLDRSGKSSHLDAPRMRWRSGQSEGFFGETFTWYEFATQVNAVAGLKSFTIHLKDASGAEPVHDNGGHGYPLNDQVLYMQSRSCQGPVANGNMTFTIGAAVRKSAIGDANDKVAVKMAHKIHQTGAVLPRIVIQPLSMVASGISTAEGYVHYSLNVSTYAPEWSTTFDIELQSKKGTVASEFHPTVALENC</sequence>
<dbReference type="InterPro" id="IPR010255">
    <property type="entry name" value="Haem_peroxidase_sf"/>
</dbReference>
<dbReference type="GeneID" id="66067877"/>
<dbReference type="GO" id="GO:0004601">
    <property type="term" value="F:peroxidase activity"/>
    <property type="evidence" value="ECO:0007669"/>
    <property type="project" value="UniProtKB-KW"/>
</dbReference>
<feature type="signal peptide" evidence="7">
    <location>
        <begin position="1"/>
        <end position="17"/>
    </location>
</feature>
<dbReference type="Gene3D" id="1.10.420.10">
    <property type="entry name" value="Peroxidase, domain 2"/>
    <property type="match status" value="1"/>
</dbReference>
<dbReference type="EMBL" id="CP072757">
    <property type="protein sequence ID" value="QUC22859.1"/>
    <property type="molecule type" value="Genomic_DNA"/>
</dbReference>
<organism evidence="9 10">
    <name type="scientific">Ustilaginoidea virens</name>
    <name type="common">Rice false smut fungus</name>
    <name type="synonym">Villosiclava virens</name>
    <dbReference type="NCBI Taxonomy" id="1159556"/>
    <lineage>
        <taxon>Eukaryota</taxon>
        <taxon>Fungi</taxon>
        <taxon>Dikarya</taxon>
        <taxon>Ascomycota</taxon>
        <taxon>Pezizomycotina</taxon>
        <taxon>Sordariomycetes</taxon>
        <taxon>Hypocreomycetidae</taxon>
        <taxon>Hypocreales</taxon>
        <taxon>Clavicipitaceae</taxon>
        <taxon>Ustilaginoidea</taxon>
    </lineage>
</organism>
<dbReference type="GO" id="GO:0042744">
    <property type="term" value="P:hydrogen peroxide catabolic process"/>
    <property type="evidence" value="ECO:0007669"/>
    <property type="project" value="TreeGrafter"/>
</dbReference>
<evidence type="ECO:0000313" key="10">
    <source>
        <dbReference type="Proteomes" id="UP000027002"/>
    </source>
</evidence>
<dbReference type="GO" id="GO:0000302">
    <property type="term" value="P:response to reactive oxygen species"/>
    <property type="evidence" value="ECO:0007669"/>
    <property type="project" value="TreeGrafter"/>
</dbReference>
<dbReference type="PROSITE" id="PS50873">
    <property type="entry name" value="PEROXIDASE_4"/>
    <property type="match status" value="1"/>
</dbReference>
<dbReference type="GO" id="GO:0020037">
    <property type="term" value="F:heme binding"/>
    <property type="evidence" value="ECO:0007669"/>
    <property type="project" value="UniProtKB-UniRule"/>
</dbReference>
<dbReference type="RefSeq" id="XP_043000532.1">
    <property type="nucleotide sequence ID" value="XM_043144597.1"/>
</dbReference>
<dbReference type="Gene3D" id="1.10.520.10">
    <property type="match status" value="1"/>
</dbReference>
<dbReference type="InterPro" id="IPR002016">
    <property type="entry name" value="Haem_peroxidase"/>
</dbReference>
<dbReference type="SUPFAM" id="SSF48113">
    <property type="entry name" value="Heme-dependent peroxidases"/>
    <property type="match status" value="1"/>
</dbReference>
<dbReference type="PRINTS" id="PR00458">
    <property type="entry name" value="PEROXIDASE"/>
</dbReference>
<gene>
    <name evidence="9" type="ORF">UV8b_07100</name>
</gene>
<keyword evidence="3" id="KW-0479">Metal-binding</keyword>
<dbReference type="GO" id="GO:0046872">
    <property type="term" value="F:metal ion binding"/>
    <property type="evidence" value="ECO:0007669"/>
    <property type="project" value="UniProtKB-UniRule"/>
</dbReference>
<dbReference type="InterPro" id="IPR044831">
    <property type="entry name" value="Ccp1-like"/>
</dbReference>
<dbReference type="InterPro" id="IPR019794">
    <property type="entry name" value="Peroxidases_AS"/>
</dbReference>
<dbReference type="Proteomes" id="UP000027002">
    <property type="component" value="Chromosome 5"/>
</dbReference>
<evidence type="ECO:0000256" key="1">
    <source>
        <dbReference type="ARBA" id="ARBA00022559"/>
    </source>
</evidence>
<name>A0A8E5HX42_USTVR</name>
<keyword evidence="7" id="KW-0732">Signal</keyword>
<evidence type="ECO:0000256" key="5">
    <source>
        <dbReference type="ARBA" id="ARBA00023004"/>
    </source>
</evidence>
<dbReference type="Pfam" id="PF00141">
    <property type="entry name" value="peroxidase"/>
    <property type="match status" value="1"/>
</dbReference>
<keyword evidence="2" id="KW-0349">Heme</keyword>
<evidence type="ECO:0000256" key="3">
    <source>
        <dbReference type="ARBA" id="ARBA00022723"/>
    </source>
</evidence>
<dbReference type="GO" id="GO:0034599">
    <property type="term" value="P:cellular response to oxidative stress"/>
    <property type="evidence" value="ECO:0007669"/>
    <property type="project" value="InterPro"/>
</dbReference>
<evidence type="ECO:0000256" key="2">
    <source>
        <dbReference type="ARBA" id="ARBA00022617"/>
    </source>
</evidence>
<feature type="domain" description="Plant heme peroxidase family profile" evidence="8">
    <location>
        <begin position="119"/>
        <end position="279"/>
    </location>
</feature>
<dbReference type="KEGG" id="uvi:66067877"/>
<accession>A0A8E5HX42</accession>
<dbReference type="PANTHER" id="PTHR31356:SF53">
    <property type="entry name" value="HEME PEROXIDASE"/>
    <property type="match status" value="1"/>
</dbReference>
<dbReference type="PANTHER" id="PTHR31356">
    <property type="entry name" value="THYLAKOID LUMENAL 29 KDA PROTEIN, CHLOROPLASTIC-RELATED"/>
    <property type="match status" value="1"/>
</dbReference>
<evidence type="ECO:0000256" key="7">
    <source>
        <dbReference type="RuleBase" id="RU363051"/>
    </source>
</evidence>
<keyword evidence="5" id="KW-0408">Iron</keyword>